<comment type="caution">
    <text evidence="2">The sequence shown here is derived from an EMBL/GenBank/DDBJ whole genome shotgun (WGS) entry which is preliminary data.</text>
</comment>
<feature type="region of interest" description="Disordered" evidence="1">
    <location>
        <begin position="173"/>
        <end position="195"/>
    </location>
</feature>
<reference evidence="2" key="1">
    <citation type="journal article" date="2015" name="Nature">
        <title>Complex archaea that bridge the gap between prokaryotes and eukaryotes.</title>
        <authorList>
            <person name="Spang A."/>
            <person name="Saw J.H."/>
            <person name="Jorgensen S.L."/>
            <person name="Zaremba-Niedzwiedzka K."/>
            <person name="Martijn J."/>
            <person name="Lind A.E."/>
            <person name="van Eijk R."/>
            <person name="Schleper C."/>
            <person name="Guy L."/>
            <person name="Ettema T.J."/>
        </authorList>
    </citation>
    <scope>NUCLEOTIDE SEQUENCE</scope>
</reference>
<dbReference type="EMBL" id="LAZR01002725">
    <property type="protein sequence ID" value="KKN26356.1"/>
    <property type="molecule type" value="Genomic_DNA"/>
</dbReference>
<dbReference type="AlphaFoldDB" id="A0A0F9RN58"/>
<accession>A0A0F9RN58</accession>
<gene>
    <name evidence="2" type="ORF">LCGC14_0875410</name>
</gene>
<name>A0A0F9RN58_9ZZZZ</name>
<sequence>MGLDRIGTFRCRLLEHGIDGRKKKGTDIKLPWFNVRVLLTEVYDVKEGEWFNYSEWNAEITAFLCLYGAIKKKGGEIGPTLSMDQVKKVFNWDGRSLVQLANGKYDDLEFQVRVGENTYEEATYPYQVNWIDVYDAEPGAQLRRLDAGELKSLDKQFAVLGAKNATAKPVATAAKAPAKHPARVPADDAAPDSAEVKAQKMAAKSAKNKAAVKKAKTAAKDVAGPPPKPVSKDAVVPPVKPVETACTMQEGWNKIVELRDPSINDEVIGKVWHDSIAEIAGPDVVSEDVTPEQWYQVAEKTLESVAKF</sequence>
<proteinExistence type="predicted"/>
<organism evidence="2">
    <name type="scientific">marine sediment metagenome</name>
    <dbReference type="NCBI Taxonomy" id="412755"/>
    <lineage>
        <taxon>unclassified sequences</taxon>
        <taxon>metagenomes</taxon>
        <taxon>ecological metagenomes</taxon>
    </lineage>
</organism>
<feature type="compositionally biased region" description="Low complexity" evidence="1">
    <location>
        <begin position="183"/>
        <end position="195"/>
    </location>
</feature>
<evidence type="ECO:0000313" key="2">
    <source>
        <dbReference type="EMBL" id="KKN26356.1"/>
    </source>
</evidence>
<protein>
    <submittedName>
        <fullName evidence="2">Uncharacterized protein</fullName>
    </submittedName>
</protein>
<evidence type="ECO:0000256" key="1">
    <source>
        <dbReference type="SAM" id="MobiDB-lite"/>
    </source>
</evidence>